<evidence type="ECO:0000313" key="3">
    <source>
        <dbReference type="Proteomes" id="UP000545286"/>
    </source>
</evidence>
<reference evidence="2 3" key="1">
    <citation type="submission" date="2020-08" db="EMBL/GenBank/DDBJ databases">
        <title>Sequencing the genomes of 1000 actinobacteria strains.</title>
        <authorList>
            <person name="Klenk H.-P."/>
        </authorList>
    </citation>
    <scope>NUCLEOTIDE SEQUENCE [LARGE SCALE GENOMIC DNA]</scope>
    <source>
        <strain evidence="2 3">DSM 20419</strain>
    </source>
</reference>
<accession>A0A7W4YGE1</accession>
<keyword evidence="3" id="KW-1185">Reference proteome</keyword>
<organism evidence="2 3">
    <name type="scientific">Pseudoclavibacter helvolus</name>
    <dbReference type="NCBI Taxonomy" id="255205"/>
    <lineage>
        <taxon>Bacteria</taxon>
        <taxon>Bacillati</taxon>
        <taxon>Actinomycetota</taxon>
        <taxon>Actinomycetes</taxon>
        <taxon>Micrococcales</taxon>
        <taxon>Microbacteriaceae</taxon>
        <taxon>Pseudoclavibacter</taxon>
    </lineage>
</organism>
<dbReference type="RefSeq" id="WP_183626884.1">
    <property type="nucleotide sequence ID" value="NZ_JACHWJ010000012.1"/>
</dbReference>
<gene>
    <name evidence="2" type="ORF">FHX72_003708</name>
</gene>
<dbReference type="Proteomes" id="UP000545286">
    <property type="component" value="Unassembled WGS sequence"/>
</dbReference>
<name>A0A7W4YGE1_9MICO</name>
<dbReference type="AlphaFoldDB" id="A0A7W4YGE1"/>
<comment type="caution">
    <text evidence="2">The sequence shown here is derived from an EMBL/GenBank/DDBJ whole genome shotgun (WGS) entry which is preliminary data.</text>
</comment>
<dbReference type="EMBL" id="JACHWJ010000012">
    <property type="protein sequence ID" value="MBB2959539.1"/>
    <property type="molecule type" value="Genomic_DNA"/>
</dbReference>
<feature type="region of interest" description="Disordered" evidence="1">
    <location>
        <begin position="165"/>
        <end position="184"/>
    </location>
</feature>
<evidence type="ECO:0000313" key="2">
    <source>
        <dbReference type="EMBL" id="MBB2959539.1"/>
    </source>
</evidence>
<protein>
    <submittedName>
        <fullName evidence="2">Uncharacterized protein</fullName>
    </submittedName>
</protein>
<proteinExistence type="predicted"/>
<evidence type="ECO:0000256" key="1">
    <source>
        <dbReference type="SAM" id="MobiDB-lite"/>
    </source>
</evidence>
<sequence>MPLKKSDAVLRMEHLAREQSAMELMAQGVITFEMTPRQQAAYDDAVRFAATIDARERQHYRELPARIAAENRQVMADLNAGKLYLVNSVGTSSPVVHFASCATVRHQVDRDVAHEMEQEQEGEIHGSWHSGTGFDGVAKWPNLLTLDEVEALRSYRACLRCNPDTKERRKTAARNPQPSKLTSVNADRIGREYETVTGEYLGMLRSYTVTKTEITLSCSEREHLGRHDSLIVMLPREAPHPRATTTTDQPQAADGLN</sequence>
<feature type="region of interest" description="Disordered" evidence="1">
    <location>
        <begin position="235"/>
        <end position="257"/>
    </location>
</feature>
<feature type="compositionally biased region" description="Polar residues" evidence="1">
    <location>
        <begin position="174"/>
        <end position="184"/>
    </location>
</feature>